<evidence type="ECO:0000313" key="15">
    <source>
        <dbReference type="Proteomes" id="UP000320914"/>
    </source>
</evidence>
<evidence type="ECO:0000256" key="8">
    <source>
        <dbReference type="ARBA" id="ARBA00023224"/>
    </source>
</evidence>
<dbReference type="Gene3D" id="1.10.287.950">
    <property type="entry name" value="Methyl-accepting chemotaxis protein"/>
    <property type="match status" value="1"/>
</dbReference>
<dbReference type="Proteomes" id="UP000320914">
    <property type="component" value="Unassembled WGS sequence"/>
</dbReference>
<evidence type="ECO:0000256" key="2">
    <source>
        <dbReference type="ARBA" id="ARBA00022475"/>
    </source>
</evidence>
<dbReference type="EMBL" id="RCZA01000004">
    <property type="protein sequence ID" value="TPG84588.1"/>
    <property type="molecule type" value="Genomic_DNA"/>
</dbReference>
<keyword evidence="5 11" id="KW-0812">Transmembrane</keyword>
<organism evidence="14 15">
    <name type="scientific">Pseudomonas mandelii</name>
    <dbReference type="NCBI Taxonomy" id="75612"/>
    <lineage>
        <taxon>Bacteria</taxon>
        <taxon>Pseudomonadati</taxon>
        <taxon>Pseudomonadota</taxon>
        <taxon>Gammaproteobacteria</taxon>
        <taxon>Pseudomonadales</taxon>
        <taxon>Pseudomonadaceae</taxon>
        <taxon>Pseudomonas</taxon>
    </lineage>
</organism>
<dbReference type="Pfam" id="PF22673">
    <property type="entry name" value="MCP-like_PDC_1"/>
    <property type="match status" value="1"/>
</dbReference>
<evidence type="ECO:0000256" key="9">
    <source>
        <dbReference type="ARBA" id="ARBA00029447"/>
    </source>
</evidence>
<dbReference type="CDD" id="cd06225">
    <property type="entry name" value="HAMP"/>
    <property type="match status" value="1"/>
</dbReference>
<comment type="caution">
    <text evidence="14">The sequence shown here is derived from an EMBL/GenBank/DDBJ whole genome shotgun (WGS) entry which is preliminary data.</text>
</comment>
<dbReference type="SMART" id="SM00283">
    <property type="entry name" value="MA"/>
    <property type="match status" value="1"/>
</dbReference>
<dbReference type="InterPro" id="IPR004089">
    <property type="entry name" value="MCPsignal_dom"/>
</dbReference>
<dbReference type="SUPFAM" id="SSF58104">
    <property type="entry name" value="Methyl-accepting chemotaxis protein (MCP) signaling domain"/>
    <property type="match status" value="1"/>
</dbReference>
<evidence type="ECO:0000256" key="3">
    <source>
        <dbReference type="ARBA" id="ARBA00022481"/>
    </source>
</evidence>
<keyword evidence="7 11" id="KW-0472">Membrane</keyword>
<evidence type="ECO:0000256" key="4">
    <source>
        <dbReference type="ARBA" id="ARBA00022500"/>
    </source>
</evidence>
<feature type="domain" description="HAMP" evidence="13">
    <location>
        <begin position="387"/>
        <end position="441"/>
    </location>
</feature>
<evidence type="ECO:0000259" key="12">
    <source>
        <dbReference type="PROSITE" id="PS50111"/>
    </source>
</evidence>
<keyword evidence="8 10" id="KW-0807">Transducer</keyword>
<dbReference type="GO" id="GO:0006935">
    <property type="term" value="P:chemotaxis"/>
    <property type="evidence" value="ECO:0007669"/>
    <property type="project" value="UniProtKB-KW"/>
</dbReference>
<sequence length="718" mass="77025">MSPFFCVAAQHRRLAMFVTLRARIIVLVGLCLTLLALALIGTAIKEMSGLSQRAEGLTSASLTQDIEERVAESVGFQSSGVQEFFRDALRVGEASSAEVMRIMSLSRSGALTPEHARAYITGQLQASLQANPMFISTYVAFEPNAFDGQDARFAGQSELGSNELGRFAPVWFRQSGGKMEQVTVQEKSIVDDTPMADGKVSRTWYDCPLRTMQPCLLNPYLDDASGSPILMTSLTLPVIDHGRVVAVLGIDIQLSQIQALSLAAKAGLPGQGGDVWIVSASGLVAGSTLDKDALGGQFKEPGVESSALLPGQSRPLQDLLVSQTFSPIPGAEPWRIVVKVPSKQMFAPLLKLHEAMNEHLLAAVQKEVLMGLALMVFGLVVIWLASLSIVRPLRAMSLMADDLARGEGDLVKRLDYARADELGGVASGLNAFLDVLQPIVTRLKGSMTELRAAAARSAQGSTANLQTMEHQRQDIDQVATAMYQMNLSAQEIARNTASASEATGAILQAIDDGTGLIERTTQIVARQGEDLANANRQVNQLSVKSEKIGSVLDIIRDIAEQTNLLALNAAIEAARAGEYGRGFAVVADEVRNLSSRIQDSIQETRLIIEDLQQDTVVVVHSMTLNQSLGQELAALFGALVESLYGVGEGIGRVAQMNVQIASAAEEQSAVSEQINSSVGRIRRLSEDLTVSARESAQEIADVSGQATEQGRLLERFKT</sequence>
<evidence type="ECO:0000256" key="1">
    <source>
        <dbReference type="ARBA" id="ARBA00004651"/>
    </source>
</evidence>
<name>A0A502IGK8_9PSED</name>
<dbReference type="CDD" id="cd12913">
    <property type="entry name" value="PDC1_MCP_like"/>
    <property type="match status" value="1"/>
</dbReference>
<evidence type="ECO:0000256" key="7">
    <source>
        <dbReference type="ARBA" id="ARBA00023136"/>
    </source>
</evidence>
<dbReference type="AlphaFoldDB" id="A0A502IGK8"/>
<dbReference type="GO" id="GO:0007165">
    <property type="term" value="P:signal transduction"/>
    <property type="evidence" value="ECO:0007669"/>
    <property type="project" value="UniProtKB-KW"/>
</dbReference>
<dbReference type="CDD" id="cd11386">
    <property type="entry name" value="MCP_signal"/>
    <property type="match status" value="1"/>
</dbReference>
<dbReference type="PROSITE" id="PS50885">
    <property type="entry name" value="HAMP"/>
    <property type="match status" value="1"/>
</dbReference>
<proteinExistence type="inferred from homology"/>
<comment type="similarity">
    <text evidence="9">Belongs to the methyl-accepting chemotaxis (MCP) protein family.</text>
</comment>
<comment type="subcellular location">
    <subcellularLocation>
        <location evidence="1">Cell membrane</location>
        <topology evidence="1">Multi-pass membrane protein</topology>
    </subcellularLocation>
</comment>
<evidence type="ECO:0000256" key="10">
    <source>
        <dbReference type="PROSITE-ProRule" id="PRU00284"/>
    </source>
</evidence>
<keyword evidence="6 11" id="KW-1133">Transmembrane helix</keyword>
<feature type="transmembrane region" description="Helical" evidence="11">
    <location>
        <begin position="20"/>
        <end position="44"/>
    </location>
</feature>
<dbReference type="InterPro" id="IPR003660">
    <property type="entry name" value="HAMP_dom"/>
</dbReference>
<evidence type="ECO:0000256" key="6">
    <source>
        <dbReference type="ARBA" id="ARBA00022989"/>
    </source>
</evidence>
<accession>A0A502IGK8</accession>
<keyword evidence="3" id="KW-0488">Methylation</keyword>
<keyword evidence="2" id="KW-1003">Cell membrane</keyword>
<feature type="transmembrane region" description="Helical" evidence="11">
    <location>
        <begin position="368"/>
        <end position="390"/>
    </location>
</feature>
<dbReference type="Pfam" id="PF00015">
    <property type="entry name" value="MCPsignal"/>
    <property type="match status" value="1"/>
</dbReference>
<keyword evidence="4" id="KW-0145">Chemotaxis</keyword>
<feature type="domain" description="Methyl-accepting transducer" evidence="12">
    <location>
        <begin position="446"/>
        <end position="682"/>
    </location>
</feature>
<dbReference type="PROSITE" id="PS50111">
    <property type="entry name" value="CHEMOTAXIS_TRANSDUC_2"/>
    <property type="match status" value="1"/>
</dbReference>
<dbReference type="GO" id="GO:0005886">
    <property type="term" value="C:plasma membrane"/>
    <property type="evidence" value="ECO:0007669"/>
    <property type="project" value="UniProtKB-SubCell"/>
</dbReference>
<dbReference type="PANTHER" id="PTHR32089:SF120">
    <property type="entry name" value="METHYL-ACCEPTING CHEMOTAXIS PROTEIN TLPQ"/>
    <property type="match status" value="1"/>
</dbReference>
<dbReference type="SMART" id="SM00304">
    <property type="entry name" value="HAMP"/>
    <property type="match status" value="1"/>
</dbReference>
<evidence type="ECO:0000313" key="14">
    <source>
        <dbReference type="EMBL" id="TPG84588.1"/>
    </source>
</evidence>
<evidence type="ECO:0000256" key="5">
    <source>
        <dbReference type="ARBA" id="ARBA00022692"/>
    </source>
</evidence>
<evidence type="ECO:0000256" key="11">
    <source>
        <dbReference type="SAM" id="Phobius"/>
    </source>
</evidence>
<evidence type="ECO:0000259" key="13">
    <source>
        <dbReference type="PROSITE" id="PS50885"/>
    </source>
</evidence>
<dbReference type="FunFam" id="1.10.287.950:FF:000001">
    <property type="entry name" value="Methyl-accepting chemotaxis sensory transducer"/>
    <property type="match status" value="1"/>
</dbReference>
<reference evidence="14 15" key="1">
    <citation type="journal article" date="2019" name="Environ. Microbiol.">
        <title>Species interactions and distinct microbial communities in high Arctic permafrost affected cryosols are associated with the CH4 and CO2 gas fluxes.</title>
        <authorList>
            <person name="Altshuler I."/>
            <person name="Hamel J."/>
            <person name="Turney S."/>
            <person name="Magnuson E."/>
            <person name="Levesque R."/>
            <person name="Greer C."/>
            <person name="Whyte L.G."/>
        </authorList>
    </citation>
    <scope>NUCLEOTIDE SEQUENCE [LARGE SCALE GENOMIC DNA]</scope>
    <source>
        <strain evidence="14 15">OWC5</strain>
    </source>
</reference>
<gene>
    <name evidence="14" type="ORF">EAH74_11175</name>
</gene>
<dbReference type="Gene3D" id="3.30.450.20">
    <property type="entry name" value="PAS domain"/>
    <property type="match status" value="1"/>
</dbReference>
<dbReference type="PANTHER" id="PTHR32089">
    <property type="entry name" value="METHYL-ACCEPTING CHEMOTAXIS PROTEIN MCPB"/>
    <property type="match status" value="1"/>
</dbReference>
<protein>
    <submittedName>
        <fullName evidence="14">Methyl-accepting chemotaxis protein</fullName>
    </submittedName>
</protein>
<dbReference type="Pfam" id="PF00672">
    <property type="entry name" value="HAMP"/>
    <property type="match status" value="1"/>
</dbReference>